<dbReference type="EMBL" id="ML978132">
    <property type="protein sequence ID" value="KAF2095165.1"/>
    <property type="molecule type" value="Genomic_DNA"/>
</dbReference>
<dbReference type="CDD" id="cd00448">
    <property type="entry name" value="YjgF_YER057c_UK114_family"/>
    <property type="match status" value="1"/>
</dbReference>
<sequence>MAPTKEVVETDKVTLPLNPSPFCLAVKCNGMVYCSGSVGIDPKTNKLVDGDIKERTRATLNNLKNVLEAAGSSLNNIVKMNIYLTDMKNFAPMNQAYLEYFPDYKPARTCVAVYQLPLNADVEMECTAHQ</sequence>
<accession>A0A9P4I551</accession>
<dbReference type="Proteomes" id="UP000799772">
    <property type="component" value="Unassembled WGS sequence"/>
</dbReference>
<dbReference type="NCBIfam" id="TIGR00004">
    <property type="entry name" value="Rid family detoxifying hydrolase"/>
    <property type="match status" value="1"/>
</dbReference>
<evidence type="ECO:0000313" key="2">
    <source>
        <dbReference type="EMBL" id="KAF2095165.1"/>
    </source>
</evidence>
<organism evidence="2 3">
    <name type="scientific">Rhizodiscina lignyota</name>
    <dbReference type="NCBI Taxonomy" id="1504668"/>
    <lineage>
        <taxon>Eukaryota</taxon>
        <taxon>Fungi</taxon>
        <taxon>Dikarya</taxon>
        <taxon>Ascomycota</taxon>
        <taxon>Pezizomycotina</taxon>
        <taxon>Dothideomycetes</taxon>
        <taxon>Pleosporomycetidae</taxon>
        <taxon>Aulographales</taxon>
        <taxon>Rhizodiscinaceae</taxon>
        <taxon>Rhizodiscina</taxon>
    </lineage>
</organism>
<dbReference type="GO" id="GO:0005829">
    <property type="term" value="C:cytosol"/>
    <property type="evidence" value="ECO:0007669"/>
    <property type="project" value="TreeGrafter"/>
</dbReference>
<dbReference type="Gene3D" id="3.30.1330.40">
    <property type="entry name" value="RutC-like"/>
    <property type="match status" value="1"/>
</dbReference>
<evidence type="ECO:0000256" key="1">
    <source>
        <dbReference type="ARBA" id="ARBA00010552"/>
    </source>
</evidence>
<protein>
    <submittedName>
        <fullName evidence="2">Endoribonuclease L-PSP</fullName>
    </submittedName>
</protein>
<dbReference type="GO" id="GO:0005739">
    <property type="term" value="C:mitochondrion"/>
    <property type="evidence" value="ECO:0007669"/>
    <property type="project" value="TreeGrafter"/>
</dbReference>
<comment type="similarity">
    <text evidence="1">Belongs to the RutC family.</text>
</comment>
<dbReference type="FunFam" id="3.30.1330.40:FF:000001">
    <property type="entry name" value="L-PSP family endoribonuclease"/>
    <property type="match status" value="1"/>
</dbReference>
<dbReference type="PANTHER" id="PTHR11803">
    <property type="entry name" value="2-IMINOBUTANOATE/2-IMINOPROPANOATE DEAMINASE RIDA"/>
    <property type="match status" value="1"/>
</dbReference>
<proteinExistence type="inferred from homology"/>
<dbReference type="InterPro" id="IPR035959">
    <property type="entry name" value="RutC-like_sf"/>
</dbReference>
<comment type="caution">
    <text evidence="2">The sequence shown here is derived from an EMBL/GenBank/DDBJ whole genome shotgun (WGS) entry which is preliminary data.</text>
</comment>
<name>A0A9P4I551_9PEZI</name>
<dbReference type="SUPFAM" id="SSF55298">
    <property type="entry name" value="YjgF-like"/>
    <property type="match status" value="1"/>
</dbReference>
<dbReference type="Pfam" id="PF01042">
    <property type="entry name" value="Ribonuc_L-PSP"/>
    <property type="match status" value="1"/>
</dbReference>
<dbReference type="AlphaFoldDB" id="A0A9P4I551"/>
<keyword evidence="3" id="KW-1185">Reference proteome</keyword>
<dbReference type="GO" id="GO:0019239">
    <property type="term" value="F:deaminase activity"/>
    <property type="evidence" value="ECO:0007669"/>
    <property type="project" value="TreeGrafter"/>
</dbReference>
<evidence type="ECO:0000313" key="3">
    <source>
        <dbReference type="Proteomes" id="UP000799772"/>
    </source>
</evidence>
<dbReference type="PANTHER" id="PTHR11803:SF42">
    <property type="entry name" value="MMF1"/>
    <property type="match status" value="1"/>
</dbReference>
<dbReference type="InterPro" id="IPR006175">
    <property type="entry name" value="YjgF/YER057c/UK114"/>
</dbReference>
<dbReference type="InterPro" id="IPR006056">
    <property type="entry name" value="RidA"/>
</dbReference>
<gene>
    <name evidence="2" type="ORF">NA57DRAFT_45240</name>
</gene>
<reference evidence="2" key="1">
    <citation type="journal article" date="2020" name="Stud. Mycol.">
        <title>101 Dothideomycetes genomes: a test case for predicting lifestyles and emergence of pathogens.</title>
        <authorList>
            <person name="Haridas S."/>
            <person name="Albert R."/>
            <person name="Binder M."/>
            <person name="Bloem J."/>
            <person name="Labutti K."/>
            <person name="Salamov A."/>
            <person name="Andreopoulos B."/>
            <person name="Baker S."/>
            <person name="Barry K."/>
            <person name="Bills G."/>
            <person name="Bluhm B."/>
            <person name="Cannon C."/>
            <person name="Castanera R."/>
            <person name="Culley D."/>
            <person name="Daum C."/>
            <person name="Ezra D."/>
            <person name="Gonzalez J."/>
            <person name="Henrissat B."/>
            <person name="Kuo A."/>
            <person name="Liang C."/>
            <person name="Lipzen A."/>
            <person name="Lutzoni F."/>
            <person name="Magnuson J."/>
            <person name="Mondo S."/>
            <person name="Nolan M."/>
            <person name="Ohm R."/>
            <person name="Pangilinan J."/>
            <person name="Park H.-J."/>
            <person name="Ramirez L."/>
            <person name="Alfaro M."/>
            <person name="Sun H."/>
            <person name="Tritt A."/>
            <person name="Yoshinaga Y."/>
            <person name="Zwiers L.-H."/>
            <person name="Turgeon B."/>
            <person name="Goodwin S."/>
            <person name="Spatafora J."/>
            <person name="Crous P."/>
            <person name="Grigoriev I."/>
        </authorList>
    </citation>
    <scope>NUCLEOTIDE SEQUENCE</scope>
    <source>
        <strain evidence="2">CBS 133067</strain>
    </source>
</reference>
<dbReference type="OrthoDB" id="309640at2759"/>